<evidence type="ECO:0000259" key="2">
    <source>
        <dbReference type="Pfam" id="PF13568"/>
    </source>
</evidence>
<reference evidence="3" key="1">
    <citation type="submission" date="2021-06" db="EMBL/GenBank/DDBJ databases">
        <authorList>
            <person name="Huq M.A."/>
        </authorList>
    </citation>
    <scope>NUCLEOTIDE SEQUENCE</scope>
    <source>
        <strain evidence="3">MAH-26</strain>
    </source>
</reference>
<dbReference type="EMBL" id="JAHSPG010000016">
    <property type="protein sequence ID" value="MBV4360025.1"/>
    <property type="molecule type" value="Genomic_DNA"/>
</dbReference>
<comment type="caution">
    <text evidence="3">The sequence shown here is derived from an EMBL/GenBank/DDBJ whole genome shotgun (WGS) entry which is preliminary data.</text>
</comment>
<name>A0A9E2SGA6_9BACT</name>
<dbReference type="AlphaFoldDB" id="A0A9E2SGA6"/>
<dbReference type="InterPro" id="IPR025665">
    <property type="entry name" value="Beta-barrel_OMP_2"/>
</dbReference>
<feature type="chain" id="PRO_5038812114" evidence="1">
    <location>
        <begin position="20"/>
        <end position="205"/>
    </location>
</feature>
<proteinExistence type="predicted"/>
<keyword evidence="1" id="KW-0732">Signal</keyword>
<keyword evidence="4" id="KW-1185">Reference proteome</keyword>
<accession>A0A9E2SGA6</accession>
<dbReference type="Proteomes" id="UP000812270">
    <property type="component" value="Unassembled WGS sequence"/>
</dbReference>
<dbReference type="Pfam" id="PF13568">
    <property type="entry name" value="OMP_b-brl_2"/>
    <property type="match status" value="1"/>
</dbReference>
<evidence type="ECO:0000256" key="1">
    <source>
        <dbReference type="SAM" id="SignalP"/>
    </source>
</evidence>
<gene>
    <name evidence="3" type="ORF">KTO63_22860</name>
</gene>
<sequence>MKKTILFVLFIAATQCIFAQKVDLGFKIHPLVGWFNGTEGNATAGGPRIGYSYGVMGDFYISDNYAFATELAITNITGKLDYLGSKENQLKMRLSYVDLPISLKLKTNKSSSNPFRYYGQFGFMPSFKIGGKIKNDAGDQTSISSDLQPVKASLLIGGGTEYTLQDNTRLLLGITYNSGLSNVFKKSEGFSSKVSYIALNVGVFF</sequence>
<protein>
    <submittedName>
        <fullName evidence="3">PorT family protein</fullName>
    </submittedName>
</protein>
<evidence type="ECO:0000313" key="4">
    <source>
        <dbReference type="Proteomes" id="UP000812270"/>
    </source>
</evidence>
<dbReference type="RefSeq" id="WP_217794277.1">
    <property type="nucleotide sequence ID" value="NZ_JAHSPG010000016.1"/>
</dbReference>
<feature type="domain" description="Outer membrane protein beta-barrel" evidence="2">
    <location>
        <begin position="20"/>
        <end position="184"/>
    </location>
</feature>
<feature type="signal peptide" evidence="1">
    <location>
        <begin position="1"/>
        <end position="19"/>
    </location>
</feature>
<evidence type="ECO:0000313" key="3">
    <source>
        <dbReference type="EMBL" id="MBV4360025.1"/>
    </source>
</evidence>
<organism evidence="3 4">
    <name type="scientific">Pinibacter aurantiacus</name>
    <dbReference type="NCBI Taxonomy" id="2851599"/>
    <lineage>
        <taxon>Bacteria</taxon>
        <taxon>Pseudomonadati</taxon>
        <taxon>Bacteroidota</taxon>
        <taxon>Chitinophagia</taxon>
        <taxon>Chitinophagales</taxon>
        <taxon>Chitinophagaceae</taxon>
        <taxon>Pinibacter</taxon>
    </lineage>
</organism>